<proteinExistence type="predicted"/>
<dbReference type="AlphaFoldDB" id="A0A433WC51"/>
<protein>
    <submittedName>
        <fullName evidence="1">T9SS type A sorting domain-containing protein</fullName>
    </submittedName>
</protein>
<dbReference type="EMBL" id="RIAR02000001">
    <property type="protein sequence ID" value="NSL88226.1"/>
    <property type="molecule type" value="Genomic_DNA"/>
</dbReference>
<keyword evidence="2" id="KW-1185">Reference proteome</keyword>
<organism evidence="1 2">
    <name type="scientific">Chitinophaga solisilvae</name>
    <dbReference type="NCBI Taxonomy" id="1233460"/>
    <lineage>
        <taxon>Bacteria</taxon>
        <taxon>Pseudomonadati</taxon>
        <taxon>Bacteroidota</taxon>
        <taxon>Chitinophagia</taxon>
        <taxon>Chitinophagales</taxon>
        <taxon>Chitinophagaceae</taxon>
        <taxon>Chitinophaga</taxon>
    </lineage>
</organism>
<dbReference type="NCBIfam" id="TIGR04183">
    <property type="entry name" value="Por_Secre_tail"/>
    <property type="match status" value="1"/>
</dbReference>
<comment type="caution">
    <text evidence="1">The sequence shown here is derived from an EMBL/GenBank/DDBJ whole genome shotgun (WGS) entry which is preliminary data.</text>
</comment>
<dbReference type="Pfam" id="PF18962">
    <property type="entry name" value="Por_Secre_tail"/>
    <property type="match status" value="1"/>
</dbReference>
<sequence>MIRRLLLLFILLICRNLYVSAQQGVYIPAGSAVWIPGDGGVGVFSDLTNNGILGSNPNATLYFLSKKWTNGNGATLPDESADGISGTGGRFLFSATNPLYGNIGQQTIYGSYSLASRQGTSFPNLTVDNSAGLLLDDLSDLKIRNNLHFLKGHIFLNGWNLLIGEKNAGSITGYSNTRFIVNGNGFAGGALYRAGINDAAGRVVFPVGSTPDSYSPAAVQHSGMTDYFGIRAYDSVYTFAAGGTAYKDSFVNKTWHVRRLDDTGGETGIILQHMDADELPAYAGSRDSSFITRFTGGVWDNVPYIIRQPQAGTLTTAPMGAPATMHLREFTALGGSEYFAKTTLISKVKPAIFLSFEAYRIAPVMVQLDWTTSREVNNLRFEVERRYEREETFTTIASVPTKALNGNSNVPLSYMYQDLNDYDDWTYYRIKAVSRSGRVVYSEIRAVPPFVQIDVFPNPNAGRFTVRVRGVRGDLTLQILDTWSQIMRQEKIARDKDVNISDLPSGAYFLVIYNKDTQKVVYTTKVIVTQ</sequence>
<gene>
    <name evidence="1" type="ORF">ECE50_015395</name>
</gene>
<dbReference type="InterPro" id="IPR026444">
    <property type="entry name" value="Secre_tail"/>
</dbReference>
<dbReference type="Proteomes" id="UP000281028">
    <property type="component" value="Unassembled WGS sequence"/>
</dbReference>
<accession>A0A433WC51</accession>
<reference evidence="1" key="1">
    <citation type="submission" date="2020-05" db="EMBL/GenBank/DDBJ databases">
        <title>Chitinophaga laudate sp. nov., isolated from a tropical peat swamp.</title>
        <authorList>
            <person name="Goh C.B.S."/>
            <person name="Lee M.S."/>
            <person name="Parimannan S."/>
            <person name="Pasbakhsh P."/>
            <person name="Yule C.M."/>
            <person name="Rajandas H."/>
            <person name="Loke S."/>
            <person name="Croft L."/>
            <person name="Tan J.B.L."/>
        </authorList>
    </citation>
    <scope>NUCLEOTIDE SEQUENCE</scope>
    <source>
        <strain evidence="1">Mgbs1</strain>
    </source>
</reference>
<name>A0A433WC51_9BACT</name>
<dbReference type="OrthoDB" id="600763at2"/>
<evidence type="ECO:0000313" key="2">
    <source>
        <dbReference type="Proteomes" id="UP000281028"/>
    </source>
</evidence>
<dbReference type="Gene3D" id="2.60.40.10">
    <property type="entry name" value="Immunoglobulins"/>
    <property type="match status" value="1"/>
</dbReference>
<dbReference type="InterPro" id="IPR013783">
    <property type="entry name" value="Ig-like_fold"/>
</dbReference>
<evidence type="ECO:0000313" key="1">
    <source>
        <dbReference type="EMBL" id="NSL88226.1"/>
    </source>
</evidence>